<feature type="region of interest" description="Disordered" evidence="1">
    <location>
        <begin position="1"/>
        <end position="26"/>
    </location>
</feature>
<reference evidence="2" key="1">
    <citation type="journal article" date="2021" name="Int. J. Syst. Evol. Microbiol.">
        <title>Bradyrhizobium septentrionale sp. nov. (sv. septentrionale) and Bradyrhizobium quebecense sp. nov. (sv. septentrionale) associated with legumes native to Canada possess rearranged symbiosis genes and numerous insertion sequences.</title>
        <authorList>
            <person name="Bromfield E.S.P."/>
            <person name="Cloutier S."/>
        </authorList>
    </citation>
    <scope>NUCLEOTIDE SEQUENCE</scope>
    <source>
        <strain evidence="2">5S5</strain>
    </source>
</reference>
<sequence length="184" mass="21346">MRTPGRSHRPRQEHSDDHAGSPKLESRRIVPWSTMLTAEPSVVRARWDKLWPDLYTEYDATHQRQELQVRNLDITDDAEAFFQAGRPTKNVTPMDSSASLNLSLTDPKTRYARYRDTRSHDFDPIGAHLNDEFSLMVMIAFDEMCTCPAYAAEKSFYDGLGNDTFHYWLRESDCRRGGSLNERR</sequence>
<protein>
    <submittedName>
        <fullName evidence="2">Uncharacterized protein</fullName>
    </submittedName>
</protein>
<reference evidence="2" key="2">
    <citation type="submission" date="2024-03" db="EMBL/GenBank/DDBJ databases">
        <authorList>
            <person name="Bromfield E.S.P."/>
            <person name="Cloutier S."/>
        </authorList>
    </citation>
    <scope>NUCLEOTIDE SEQUENCE</scope>
    <source>
        <strain evidence="2">5S5</strain>
    </source>
</reference>
<organism evidence="2 3">
    <name type="scientific">Bradyrhizobium septentrionale</name>
    <dbReference type="NCBI Taxonomy" id="1404411"/>
    <lineage>
        <taxon>Bacteria</taxon>
        <taxon>Pseudomonadati</taxon>
        <taxon>Pseudomonadota</taxon>
        <taxon>Alphaproteobacteria</taxon>
        <taxon>Hyphomicrobiales</taxon>
        <taxon>Nitrobacteraceae</taxon>
        <taxon>Bradyrhizobium</taxon>
    </lineage>
</organism>
<evidence type="ECO:0000313" key="2">
    <source>
        <dbReference type="EMBL" id="WXC79079.1"/>
    </source>
</evidence>
<dbReference type="EMBL" id="CP147711">
    <property type="protein sequence ID" value="WXC79079.1"/>
    <property type="molecule type" value="Genomic_DNA"/>
</dbReference>
<dbReference type="Proteomes" id="UP001432046">
    <property type="component" value="Chromosome"/>
</dbReference>
<proteinExistence type="predicted"/>
<name>A0ABZ2NW55_9BRAD</name>
<accession>A0ABZ2NW55</accession>
<feature type="compositionally biased region" description="Basic and acidic residues" evidence="1">
    <location>
        <begin position="10"/>
        <end position="26"/>
    </location>
</feature>
<evidence type="ECO:0000256" key="1">
    <source>
        <dbReference type="SAM" id="MobiDB-lite"/>
    </source>
</evidence>
<gene>
    <name evidence="2" type="ORF">WDK88_38595</name>
</gene>
<evidence type="ECO:0000313" key="3">
    <source>
        <dbReference type="Proteomes" id="UP001432046"/>
    </source>
</evidence>
<dbReference type="RefSeq" id="WP_338696011.1">
    <property type="nucleotide sequence ID" value="NZ_CP147708.1"/>
</dbReference>
<keyword evidence="3" id="KW-1185">Reference proteome</keyword>